<evidence type="ECO:0000256" key="9">
    <source>
        <dbReference type="RuleBase" id="RU004187"/>
    </source>
</evidence>
<dbReference type="SUPFAM" id="SSF54849">
    <property type="entry name" value="GroEL-intermediate domain like"/>
    <property type="match status" value="1"/>
</dbReference>
<dbReference type="SUPFAM" id="SSF48592">
    <property type="entry name" value="GroEL equatorial domain-like"/>
    <property type="match status" value="1"/>
</dbReference>
<dbReference type="STRING" id="1890683.A0A427Y3H7"/>
<sequence>MAAVAAPAPTQGISDSHFSDKVSGSGSASPCSKNLGLLNVDCRVVDRELMMDTGEADRGQAVEHERGEGCFRRGANELGTKGHGQDGEHDAIMTHELVNPPLDTISCLHIFIRADDMQIQTGTGEVVITNDGATILKHMAVLHPAARMLVELSQAQDIEAGDGTTSVVVLAGSLLAAAEKLLSQGIHPTTIAQAFQKAATKAVEFLDDMSTPVDLNDRDSLLRAAGTSLNSKIVSQYSSTLAPIAVSAVTRLVTPTSSNVDLRDIRIVKKVGGTIDDTELVEGLALNQGVVASAGGPTRMEKAKIGLIQFQLSSPKPDMDNQIVVNDYRQMDKILKEERQYLLNLCKRIKKTGCNVLLIQKSILRDAVTDLSLHFLAKLKIMVIKDIERDEIDFIAKSTGCRPVADIEAFTEDKLGSAELVEEASLAGAKVVKVTGVKNAGKTVSVVCTGANSLVLEESERSLHDALCVVRCLVKKRALIAGGGAPEIHVSRLLTQHAQTLKGKEAYCFQAFAEALEIIPTTLAENAGLNPIAIVTELRNKHALGERNAGINVKKGIISNILEENVVQPLLVSTSALELATETVALILRIDDIQFTR</sequence>
<dbReference type="GO" id="GO:0140662">
    <property type="term" value="F:ATP-dependent protein folding chaperone"/>
    <property type="evidence" value="ECO:0007669"/>
    <property type="project" value="InterPro"/>
</dbReference>
<protein>
    <recommendedName>
        <fullName evidence="4 10">T-complex protein 1 subunit delta</fullName>
    </recommendedName>
</protein>
<dbReference type="GO" id="GO:0005832">
    <property type="term" value="C:chaperonin-containing T-complex"/>
    <property type="evidence" value="ECO:0007669"/>
    <property type="project" value="UniProtKB-ARBA"/>
</dbReference>
<comment type="caution">
    <text evidence="12">The sequence shown here is derived from an EMBL/GenBank/DDBJ whole genome shotgun (WGS) entry which is preliminary data.</text>
</comment>
<dbReference type="PANTHER" id="PTHR11353">
    <property type="entry name" value="CHAPERONIN"/>
    <property type="match status" value="1"/>
</dbReference>
<evidence type="ECO:0000256" key="8">
    <source>
        <dbReference type="ARBA" id="ARBA00023186"/>
    </source>
</evidence>
<dbReference type="InterPro" id="IPR017998">
    <property type="entry name" value="Chaperone_TCP-1"/>
</dbReference>
<evidence type="ECO:0000256" key="7">
    <source>
        <dbReference type="ARBA" id="ARBA00022840"/>
    </source>
</evidence>
<dbReference type="PROSITE" id="PS00995">
    <property type="entry name" value="TCP1_3"/>
    <property type="match status" value="1"/>
</dbReference>
<dbReference type="EMBL" id="RSCD01000019">
    <property type="protein sequence ID" value="RSH85638.1"/>
    <property type="molecule type" value="Genomic_DNA"/>
</dbReference>
<feature type="region of interest" description="Disordered" evidence="11">
    <location>
        <begin position="1"/>
        <end position="30"/>
    </location>
</feature>
<dbReference type="InterPro" id="IPR027413">
    <property type="entry name" value="GROEL-like_equatorial_sf"/>
</dbReference>
<dbReference type="InterPro" id="IPR053374">
    <property type="entry name" value="TCP-1_chaperonin"/>
</dbReference>
<dbReference type="InterPro" id="IPR054827">
    <property type="entry name" value="thermosome_alpha"/>
</dbReference>
<name>A0A427Y3H7_9TREE</name>
<accession>A0A427Y3H7</accession>
<comment type="subunit">
    <text evidence="3">Heterooligomeric complex of about 850 to 900 kDa that forms two stacked rings, 12 to 16 nm in diameter.</text>
</comment>
<comment type="similarity">
    <text evidence="2 9">Belongs to the TCP-1 chaperonin family.</text>
</comment>
<evidence type="ECO:0000313" key="12">
    <source>
        <dbReference type="EMBL" id="RSH85638.1"/>
    </source>
</evidence>
<comment type="subcellular location">
    <subcellularLocation>
        <location evidence="1">Cytoplasm</location>
    </subcellularLocation>
</comment>
<dbReference type="OrthoDB" id="10248520at2759"/>
<dbReference type="NCBIfam" id="TIGR02342">
    <property type="entry name" value="chap_CCT_delta"/>
    <property type="match status" value="1"/>
</dbReference>
<dbReference type="AlphaFoldDB" id="A0A427Y3H7"/>
<evidence type="ECO:0000256" key="10">
    <source>
        <dbReference type="RuleBase" id="RU004192"/>
    </source>
</evidence>
<keyword evidence="7 9" id="KW-0067">ATP-binding</keyword>
<dbReference type="Pfam" id="PF00118">
    <property type="entry name" value="Cpn60_TCP1"/>
    <property type="match status" value="1"/>
</dbReference>
<dbReference type="CDD" id="cd03338">
    <property type="entry name" value="TCP1_delta"/>
    <property type="match status" value="1"/>
</dbReference>
<reference evidence="12 13" key="1">
    <citation type="submission" date="2018-11" db="EMBL/GenBank/DDBJ databases">
        <title>Genome sequence of Saitozyma podzolica DSM 27192.</title>
        <authorList>
            <person name="Aliyu H."/>
            <person name="Gorte O."/>
            <person name="Ochsenreither K."/>
        </authorList>
    </citation>
    <scope>NUCLEOTIDE SEQUENCE [LARGE SCALE GENOMIC DNA]</scope>
    <source>
        <strain evidence="12 13">DSM 27192</strain>
    </source>
</reference>
<gene>
    <name evidence="12" type="primary">CCT4</name>
    <name evidence="12" type="ORF">EHS25_003778</name>
</gene>
<evidence type="ECO:0000256" key="1">
    <source>
        <dbReference type="ARBA" id="ARBA00004496"/>
    </source>
</evidence>
<evidence type="ECO:0000256" key="2">
    <source>
        <dbReference type="ARBA" id="ARBA00008020"/>
    </source>
</evidence>
<dbReference type="Gene3D" id="1.10.560.10">
    <property type="entry name" value="GroEL-like equatorial domain"/>
    <property type="match status" value="1"/>
</dbReference>
<dbReference type="FunFam" id="3.50.7.10:FF:000010">
    <property type="entry name" value="T-complex protein 1 subunit delta"/>
    <property type="match status" value="1"/>
</dbReference>
<dbReference type="InterPro" id="IPR012717">
    <property type="entry name" value="Chap_CCT_delta"/>
</dbReference>
<keyword evidence="5" id="KW-0963">Cytoplasm</keyword>
<dbReference type="InterPro" id="IPR002423">
    <property type="entry name" value="Cpn60/GroEL/TCP-1"/>
</dbReference>
<dbReference type="SUPFAM" id="SSF52029">
    <property type="entry name" value="GroEL apical domain-like"/>
    <property type="match status" value="1"/>
</dbReference>
<organism evidence="12 13">
    <name type="scientific">Saitozyma podzolica</name>
    <dbReference type="NCBI Taxonomy" id="1890683"/>
    <lineage>
        <taxon>Eukaryota</taxon>
        <taxon>Fungi</taxon>
        <taxon>Dikarya</taxon>
        <taxon>Basidiomycota</taxon>
        <taxon>Agaricomycotina</taxon>
        <taxon>Tremellomycetes</taxon>
        <taxon>Tremellales</taxon>
        <taxon>Trimorphomycetaceae</taxon>
        <taxon>Saitozyma</taxon>
    </lineage>
</organism>
<dbReference type="Proteomes" id="UP000279259">
    <property type="component" value="Unassembled WGS sequence"/>
</dbReference>
<dbReference type="GO" id="GO:0051082">
    <property type="term" value="F:unfolded protein binding"/>
    <property type="evidence" value="ECO:0007669"/>
    <property type="project" value="InterPro"/>
</dbReference>
<evidence type="ECO:0000313" key="13">
    <source>
        <dbReference type="Proteomes" id="UP000279259"/>
    </source>
</evidence>
<dbReference type="InterPro" id="IPR002194">
    <property type="entry name" value="Chaperonin_TCP-1_CS"/>
</dbReference>
<keyword evidence="8 9" id="KW-0143">Chaperone</keyword>
<dbReference type="PRINTS" id="PR00304">
    <property type="entry name" value="TCOMPLEXTCP1"/>
</dbReference>
<dbReference type="Gene3D" id="3.30.260.10">
    <property type="entry name" value="TCP-1-like chaperonin intermediate domain"/>
    <property type="match status" value="1"/>
</dbReference>
<dbReference type="GO" id="GO:0016887">
    <property type="term" value="F:ATP hydrolysis activity"/>
    <property type="evidence" value="ECO:0007669"/>
    <property type="project" value="InterPro"/>
</dbReference>
<evidence type="ECO:0000256" key="3">
    <source>
        <dbReference type="ARBA" id="ARBA00011531"/>
    </source>
</evidence>
<dbReference type="InterPro" id="IPR027409">
    <property type="entry name" value="GroEL-like_apical_dom_sf"/>
</dbReference>
<evidence type="ECO:0000256" key="11">
    <source>
        <dbReference type="SAM" id="MobiDB-lite"/>
    </source>
</evidence>
<evidence type="ECO:0000256" key="6">
    <source>
        <dbReference type="ARBA" id="ARBA00022741"/>
    </source>
</evidence>
<evidence type="ECO:0000256" key="5">
    <source>
        <dbReference type="ARBA" id="ARBA00022490"/>
    </source>
</evidence>
<dbReference type="PROSITE" id="PS00751">
    <property type="entry name" value="TCP1_2"/>
    <property type="match status" value="1"/>
</dbReference>
<keyword evidence="6 9" id="KW-0547">Nucleotide-binding</keyword>
<dbReference type="GO" id="GO:0005524">
    <property type="term" value="F:ATP binding"/>
    <property type="evidence" value="ECO:0007669"/>
    <property type="project" value="UniProtKB-KW"/>
</dbReference>
<keyword evidence="13" id="KW-1185">Reference proteome</keyword>
<feature type="compositionally biased region" description="Polar residues" evidence="11">
    <location>
        <begin position="11"/>
        <end position="30"/>
    </location>
</feature>
<evidence type="ECO:0000256" key="4">
    <source>
        <dbReference type="ARBA" id="ARBA00016107"/>
    </source>
</evidence>
<dbReference type="Gene3D" id="3.50.7.10">
    <property type="entry name" value="GroEL"/>
    <property type="match status" value="1"/>
</dbReference>
<dbReference type="NCBIfam" id="NF041082">
    <property type="entry name" value="thermosome_alpha"/>
    <property type="match status" value="1"/>
</dbReference>
<dbReference type="InterPro" id="IPR027410">
    <property type="entry name" value="TCP-1-like_intermed_sf"/>
</dbReference>
<dbReference type="NCBIfam" id="NF041083">
    <property type="entry name" value="thermosome_beta"/>
    <property type="match status" value="1"/>
</dbReference>
<proteinExistence type="inferred from homology"/>